<feature type="coiled-coil region" evidence="3">
    <location>
        <begin position="566"/>
        <end position="656"/>
    </location>
</feature>
<dbReference type="InterPro" id="IPR008545">
    <property type="entry name" value="Web"/>
</dbReference>
<dbReference type="OrthoDB" id="6350175at2759"/>
<evidence type="ECO:0000313" key="5">
    <source>
        <dbReference type="EMBL" id="PKU70215.1"/>
    </source>
</evidence>
<evidence type="ECO:0000313" key="6">
    <source>
        <dbReference type="Proteomes" id="UP000233837"/>
    </source>
</evidence>
<evidence type="ECO:0000256" key="3">
    <source>
        <dbReference type="SAM" id="Coils"/>
    </source>
</evidence>
<evidence type="ECO:0000256" key="2">
    <source>
        <dbReference type="ARBA" id="ARBA00023054"/>
    </source>
</evidence>
<keyword evidence="2 3" id="KW-0175">Coiled coil</keyword>
<dbReference type="AlphaFoldDB" id="A0A2I0W3H8"/>
<proteinExistence type="inferred from homology"/>
<feature type="region of interest" description="Disordered" evidence="4">
    <location>
        <begin position="702"/>
        <end position="756"/>
    </location>
</feature>
<dbReference type="EMBL" id="KZ502943">
    <property type="protein sequence ID" value="PKU70215.1"/>
    <property type="molecule type" value="Genomic_DNA"/>
</dbReference>
<evidence type="ECO:0000256" key="4">
    <source>
        <dbReference type="SAM" id="MobiDB-lite"/>
    </source>
</evidence>
<feature type="region of interest" description="Disordered" evidence="4">
    <location>
        <begin position="1"/>
        <end position="85"/>
    </location>
</feature>
<protein>
    <submittedName>
        <fullName evidence="5">WEB family protein</fullName>
    </submittedName>
</protein>
<gene>
    <name evidence="5" type="ORF">MA16_Dca011061</name>
</gene>
<evidence type="ECO:0000256" key="1">
    <source>
        <dbReference type="ARBA" id="ARBA00005485"/>
    </source>
</evidence>
<feature type="coiled-coil region" evidence="3">
    <location>
        <begin position="243"/>
        <end position="452"/>
    </location>
</feature>
<feature type="region of interest" description="Disordered" evidence="4">
    <location>
        <begin position="769"/>
        <end position="824"/>
    </location>
</feature>
<keyword evidence="6" id="KW-1185">Reference proteome</keyword>
<feature type="coiled-coil region" evidence="3">
    <location>
        <begin position="488"/>
        <end position="540"/>
    </location>
</feature>
<dbReference type="PANTHER" id="PTHR23160">
    <property type="entry name" value="SYNAPTONEMAL COMPLEX PROTEIN-RELATED"/>
    <property type="match status" value="1"/>
</dbReference>
<feature type="compositionally biased region" description="Low complexity" evidence="4">
    <location>
        <begin position="792"/>
        <end position="819"/>
    </location>
</feature>
<feature type="compositionally biased region" description="Low complexity" evidence="4">
    <location>
        <begin position="1"/>
        <end position="18"/>
    </location>
</feature>
<dbReference type="STRING" id="906689.A0A2I0W3H8"/>
<sequence>MLTSKSKSSMSDSSSNKSTPATPRVSKIGRPGSAKVEPNSPSPLQNPRPSVERSPRSVNSKSTADRRSLGISTPPDKHPRPLRGSELQAQLTLVQEDLKKVKEKLDFEEKEKARALEELKEAKKAVQEANEKVEDALLSQKLAEESSELDKFRADEVEQSAIEAAQKREEEWLEELGNVRNQHAFDVAALLSATQELQRVKQELLMTTEAKNSALGHADDAMKIAEINLEKMEMLSGEVSHLKSLLESEHESHSKEMAEMINKFDSEAEVLKIELRKAKDAEEKLVDVEALVEMLKVQALNAKIAESNALYLVDEQKKKLELLESQLEEASISESTVNYSLALVMKQLEEKEVVCNDAKSEIESLNVKVEGLELEVARHNEDLKESDQRLDLAKQEILNMEKKAELIKFEIQKAEEEKENALNNEKIACFNVESLTQENNKLAVELEITKEELGKAKKSMESLASALHELSMESRDTQERLLIKQGQLDIASAEAEELKSALKNEQEKHEQILDEAKHEIVCLKKNIEKSEKETKELRIEWDLKEHTLISVIQKSEEEIASIKLHKDNAVEAFERQKDEVKLAEEEACKLQDKMRLVEKELVATKKSMEEVMAETSNLKERLLDKENELQNITQENDELQIREAAALEKIKELSELLTELRTSKSNENGDVRGNRENGENGELSESHAEFDLLPLPTVDMQEQTETKTEESGIPNKGEEILRKDTKVVEIDDANGNTEENHNGLGNSEEEESVKMDVKLFEADKIRAIDKQLSSEREDNTESVDDEPESKIVNNNLYYVNEENANNGNNTSLDKQQQQQQKKKKALLQKFGNMLKKKSNPK</sequence>
<comment type="similarity">
    <text evidence="1">Belongs to the WEB family.</text>
</comment>
<organism evidence="5 6">
    <name type="scientific">Dendrobium catenatum</name>
    <dbReference type="NCBI Taxonomy" id="906689"/>
    <lineage>
        <taxon>Eukaryota</taxon>
        <taxon>Viridiplantae</taxon>
        <taxon>Streptophyta</taxon>
        <taxon>Embryophyta</taxon>
        <taxon>Tracheophyta</taxon>
        <taxon>Spermatophyta</taxon>
        <taxon>Magnoliopsida</taxon>
        <taxon>Liliopsida</taxon>
        <taxon>Asparagales</taxon>
        <taxon>Orchidaceae</taxon>
        <taxon>Epidendroideae</taxon>
        <taxon>Malaxideae</taxon>
        <taxon>Dendrobiinae</taxon>
        <taxon>Dendrobium</taxon>
    </lineage>
</organism>
<reference evidence="5 6" key="2">
    <citation type="journal article" date="2017" name="Nature">
        <title>The Apostasia genome and the evolution of orchids.</title>
        <authorList>
            <person name="Zhang G.Q."/>
            <person name="Liu K.W."/>
            <person name="Li Z."/>
            <person name="Lohaus R."/>
            <person name="Hsiao Y.Y."/>
            <person name="Niu S.C."/>
            <person name="Wang J.Y."/>
            <person name="Lin Y.C."/>
            <person name="Xu Q."/>
            <person name="Chen L.J."/>
            <person name="Yoshida K."/>
            <person name="Fujiwara S."/>
            <person name="Wang Z.W."/>
            <person name="Zhang Y.Q."/>
            <person name="Mitsuda N."/>
            <person name="Wang M."/>
            <person name="Liu G.H."/>
            <person name="Pecoraro L."/>
            <person name="Huang H.X."/>
            <person name="Xiao X.J."/>
            <person name="Lin M."/>
            <person name="Wu X.Y."/>
            <person name="Wu W.L."/>
            <person name="Chen Y.Y."/>
            <person name="Chang S.B."/>
            <person name="Sakamoto S."/>
            <person name="Ohme-Takagi M."/>
            <person name="Yagi M."/>
            <person name="Zeng S.J."/>
            <person name="Shen C.Y."/>
            <person name="Yeh C.M."/>
            <person name="Luo Y.B."/>
            <person name="Tsai W.C."/>
            <person name="Van de Peer Y."/>
            <person name="Liu Z.J."/>
        </authorList>
    </citation>
    <scope>NUCLEOTIDE SEQUENCE [LARGE SCALE GENOMIC DNA]</scope>
    <source>
        <tissue evidence="5">The whole plant</tissue>
    </source>
</reference>
<accession>A0A2I0W3H8</accession>
<dbReference type="Proteomes" id="UP000233837">
    <property type="component" value="Unassembled WGS sequence"/>
</dbReference>
<feature type="compositionally biased region" description="Basic and acidic residues" evidence="4">
    <location>
        <begin position="769"/>
        <end position="779"/>
    </location>
</feature>
<feature type="region of interest" description="Disordered" evidence="4">
    <location>
        <begin position="661"/>
        <end position="689"/>
    </location>
</feature>
<dbReference type="GO" id="GO:0007131">
    <property type="term" value="P:reciprocal meiotic recombination"/>
    <property type="evidence" value="ECO:0007669"/>
    <property type="project" value="TreeGrafter"/>
</dbReference>
<dbReference type="Pfam" id="PF05701">
    <property type="entry name" value="WEMBL"/>
    <property type="match status" value="1"/>
</dbReference>
<dbReference type="PANTHER" id="PTHR23160:SF20">
    <property type="entry name" value="OS02G0439200 PROTEIN"/>
    <property type="match status" value="1"/>
</dbReference>
<feature type="compositionally biased region" description="Basic and acidic residues" evidence="4">
    <location>
        <begin position="704"/>
        <end position="729"/>
    </location>
</feature>
<name>A0A2I0W3H8_9ASPA</name>
<reference evidence="5 6" key="1">
    <citation type="journal article" date="2016" name="Sci. Rep.">
        <title>The Dendrobium catenatum Lindl. genome sequence provides insights into polysaccharide synthase, floral development and adaptive evolution.</title>
        <authorList>
            <person name="Zhang G.Q."/>
            <person name="Xu Q."/>
            <person name="Bian C."/>
            <person name="Tsai W.C."/>
            <person name="Yeh C.M."/>
            <person name="Liu K.W."/>
            <person name="Yoshida K."/>
            <person name="Zhang L.S."/>
            <person name="Chang S.B."/>
            <person name="Chen F."/>
            <person name="Shi Y."/>
            <person name="Su Y.Y."/>
            <person name="Zhang Y.Q."/>
            <person name="Chen L.J."/>
            <person name="Yin Y."/>
            <person name="Lin M."/>
            <person name="Huang H."/>
            <person name="Deng H."/>
            <person name="Wang Z.W."/>
            <person name="Zhu S.L."/>
            <person name="Zhao X."/>
            <person name="Deng C."/>
            <person name="Niu S.C."/>
            <person name="Huang J."/>
            <person name="Wang M."/>
            <person name="Liu G.H."/>
            <person name="Yang H.J."/>
            <person name="Xiao X.J."/>
            <person name="Hsiao Y.Y."/>
            <person name="Wu W.L."/>
            <person name="Chen Y.Y."/>
            <person name="Mitsuda N."/>
            <person name="Ohme-Takagi M."/>
            <person name="Luo Y.B."/>
            <person name="Van de Peer Y."/>
            <person name="Liu Z.J."/>
        </authorList>
    </citation>
    <scope>NUCLEOTIDE SEQUENCE [LARGE SCALE GENOMIC DNA]</scope>
    <source>
        <tissue evidence="5">The whole plant</tissue>
    </source>
</reference>